<dbReference type="GO" id="GO:0005886">
    <property type="term" value="C:plasma membrane"/>
    <property type="evidence" value="ECO:0007669"/>
    <property type="project" value="UniProtKB-SubCell"/>
</dbReference>
<evidence type="ECO:0000259" key="7">
    <source>
        <dbReference type="Pfam" id="PF13244"/>
    </source>
</evidence>
<feature type="transmembrane region" description="Helical" evidence="6">
    <location>
        <begin position="55"/>
        <end position="74"/>
    </location>
</feature>
<protein>
    <submittedName>
        <fullName evidence="8">Na+/H+ antiporter subunit</fullName>
    </submittedName>
</protein>
<evidence type="ECO:0000256" key="6">
    <source>
        <dbReference type="SAM" id="Phobius"/>
    </source>
</evidence>
<dbReference type="STRING" id="1184251.TCELL_0986"/>
<comment type="subcellular location">
    <subcellularLocation>
        <location evidence="1">Cell membrane</location>
        <topology evidence="1">Multi-pass membrane protein</topology>
    </subcellularLocation>
</comment>
<sequence>MILVYLALVFAGLLSTLFTYLAVTEKDLLKAVAYSAGQSIAYSILFQVFAATDILLAYIAISVGVYSGLLIFIVSKTERFEV</sequence>
<evidence type="ECO:0000256" key="4">
    <source>
        <dbReference type="ARBA" id="ARBA00022989"/>
    </source>
</evidence>
<proteinExistence type="predicted"/>
<keyword evidence="2" id="KW-1003">Cell membrane</keyword>
<name>I3TF71_THEC1</name>
<dbReference type="AlphaFoldDB" id="I3TF71"/>
<evidence type="ECO:0000256" key="5">
    <source>
        <dbReference type="ARBA" id="ARBA00023136"/>
    </source>
</evidence>
<organism evidence="8 9">
    <name type="scientific">Thermogladius calderae (strain DSM 22663 / VKM B-2946 / 1633)</name>
    <dbReference type="NCBI Taxonomy" id="1184251"/>
    <lineage>
        <taxon>Archaea</taxon>
        <taxon>Thermoproteota</taxon>
        <taxon>Thermoprotei</taxon>
        <taxon>Desulfurococcales</taxon>
        <taxon>Desulfurococcaceae</taxon>
        <taxon>Thermogladius</taxon>
    </lineage>
</organism>
<dbReference type="OrthoDB" id="98852at2157"/>
<evidence type="ECO:0000313" key="9">
    <source>
        <dbReference type="Proteomes" id="UP000005270"/>
    </source>
</evidence>
<feature type="transmembrane region" description="Helical" evidence="6">
    <location>
        <begin position="6"/>
        <end position="24"/>
    </location>
</feature>
<dbReference type="InParanoid" id="I3TF71"/>
<dbReference type="Proteomes" id="UP000005270">
    <property type="component" value="Chromosome"/>
</dbReference>
<evidence type="ECO:0000256" key="2">
    <source>
        <dbReference type="ARBA" id="ARBA00022475"/>
    </source>
</evidence>
<accession>I3TF71</accession>
<reference evidence="8 9" key="1">
    <citation type="journal article" date="2012" name="J. Bacteriol.">
        <title>Complete genome sequence of the hyperthermophilic cellulolytic Crenarchaeon 'Thermogladius cellulolyticus' 1633.</title>
        <authorList>
            <person name="Mardanov A.V."/>
            <person name="Kochetkova T.V."/>
            <person name="Beletsky A.V."/>
            <person name="Bonch-Osmolovskaya E.A."/>
            <person name="Ravin N.V."/>
            <person name="Skryabin K.G."/>
        </authorList>
    </citation>
    <scope>NUCLEOTIDE SEQUENCE [LARGE SCALE GENOMIC DNA]</scope>
    <source>
        <strain evidence="9">DSM 22663 / VKM B-2946 / 1633</strain>
    </source>
</reference>
<keyword evidence="4 6" id="KW-1133">Transmembrane helix</keyword>
<gene>
    <name evidence="8" type="ordered locus">TCELL_0986</name>
</gene>
<keyword evidence="9" id="KW-1185">Reference proteome</keyword>
<dbReference type="HOGENOM" id="CLU_173139_3_0_2"/>
<evidence type="ECO:0000313" key="8">
    <source>
        <dbReference type="EMBL" id="AFK51409.1"/>
    </source>
</evidence>
<dbReference type="GeneID" id="13013305"/>
<keyword evidence="5 6" id="KW-0472">Membrane</keyword>
<dbReference type="Pfam" id="PF13244">
    <property type="entry name" value="MbhD"/>
    <property type="match status" value="1"/>
</dbReference>
<dbReference type="KEGG" id="thg:TCELL_0986"/>
<feature type="domain" description="MrpA C-terminal/MbhD" evidence="7">
    <location>
        <begin position="14"/>
        <end position="79"/>
    </location>
</feature>
<dbReference type="RefSeq" id="WP_014737659.1">
    <property type="nucleotide sequence ID" value="NC_017954.1"/>
</dbReference>
<dbReference type="eggNOG" id="arCOG03076">
    <property type="taxonomic scope" value="Archaea"/>
</dbReference>
<keyword evidence="3 6" id="KW-0812">Transmembrane</keyword>
<dbReference type="EMBL" id="CP003531">
    <property type="protein sequence ID" value="AFK51409.1"/>
    <property type="molecule type" value="Genomic_DNA"/>
</dbReference>
<dbReference type="InterPro" id="IPR025383">
    <property type="entry name" value="MrpA_C/MbhD"/>
</dbReference>
<evidence type="ECO:0000256" key="3">
    <source>
        <dbReference type="ARBA" id="ARBA00022692"/>
    </source>
</evidence>
<evidence type="ECO:0000256" key="1">
    <source>
        <dbReference type="ARBA" id="ARBA00004651"/>
    </source>
</evidence>